<dbReference type="VEuPathDB" id="AmoebaDB:EHI7A_017670"/>
<dbReference type="VEuPathDB" id="AmoebaDB:EHI_049610"/>
<evidence type="ECO:0000256" key="1">
    <source>
        <dbReference type="SAM" id="MobiDB-lite"/>
    </source>
</evidence>
<comment type="caution">
    <text evidence="3">The sequence shown here is derived from an EMBL/GenBank/DDBJ whole genome shotgun (WGS) entry which is preliminary data.</text>
</comment>
<dbReference type="SUPFAM" id="SSF48065">
    <property type="entry name" value="DBL homology domain (DH-domain)"/>
    <property type="match status" value="1"/>
</dbReference>
<dbReference type="SUPFAM" id="SSF50729">
    <property type="entry name" value="PH domain-like"/>
    <property type="match status" value="1"/>
</dbReference>
<dbReference type="AlphaFoldDB" id="A0A175JFH8"/>
<evidence type="ECO:0000313" key="4">
    <source>
        <dbReference type="Proteomes" id="UP000078387"/>
    </source>
</evidence>
<name>A0A175JFH8_ENTHI</name>
<proteinExistence type="predicted"/>
<dbReference type="PANTHER" id="PTHR12673:SF263">
    <property type="entry name" value="PLECKSTRIN DOMAIN-CONTAINING PROTEIN"/>
    <property type="match status" value="1"/>
</dbReference>
<reference evidence="3 4" key="1">
    <citation type="submission" date="2016-05" db="EMBL/GenBank/DDBJ databases">
        <title>First whole genome sequencing of Entamoeba histolytica HM1:IMSS-clone-6.</title>
        <authorList>
            <person name="Mukherjee Avik.K."/>
            <person name="Izumyama S."/>
            <person name="Nakada-Tsukui K."/>
            <person name="Nozaki T."/>
        </authorList>
    </citation>
    <scope>NUCLEOTIDE SEQUENCE [LARGE SCALE GENOMIC DNA]</scope>
    <source>
        <strain evidence="3 4">HM1:IMSS clone 6</strain>
    </source>
</reference>
<dbReference type="PROSITE" id="PS00741">
    <property type="entry name" value="DH_1"/>
    <property type="match status" value="1"/>
</dbReference>
<dbReference type="EMBL" id="BDEQ01000001">
    <property type="protein sequence ID" value="GAT92248.1"/>
    <property type="molecule type" value="Genomic_DNA"/>
</dbReference>
<dbReference type="VEuPathDB" id="AmoebaDB:KM1_041290"/>
<dbReference type="InterPro" id="IPR051092">
    <property type="entry name" value="FYVE_RhoGEF_PH"/>
</dbReference>
<dbReference type="PROSITE" id="PS50010">
    <property type="entry name" value="DH_2"/>
    <property type="match status" value="1"/>
</dbReference>
<dbReference type="VEuPathDB" id="AmoebaDB:EHI8A_013270"/>
<dbReference type="CDD" id="cd00160">
    <property type="entry name" value="RhoGEF"/>
    <property type="match status" value="1"/>
</dbReference>
<gene>
    <name evidence="3" type="ORF">CL6EHI_049610</name>
</gene>
<dbReference type="Pfam" id="PF00621">
    <property type="entry name" value="RhoGEF"/>
    <property type="match status" value="1"/>
</dbReference>
<dbReference type="PANTHER" id="PTHR12673">
    <property type="entry name" value="FACIOGENITAL DYSPLASIA PROTEIN"/>
    <property type="match status" value="1"/>
</dbReference>
<dbReference type="eggNOG" id="KOG4424">
    <property type="taxonomic scope" value="Eukaryota"/>
</dbReference>
<dbReference type="InterPro" id="IPR000219">
    <property type="entry name" value="DH_dom"/>
</dbReference>
<dbReference type="InterPro" id="IPR011993">
    <property type="entry name" value="PH-like_dom_sf"/>
</dbReference>
<evidence type="ECO:0000259" key="2">
    <source>
        <dbReference type="PROSITE" id="PS50010"/>
    </source>
</evidence>
<dbReference type="Gene3D" id="1.20.900.10">
    <property type="entry name" value="Dbl homology (DH) domain"/>
    <property type="match status" value="1"/>
</dbReference>
<dbReference type="Gene3D" id="2.30.29.30">
    <property type="entry name" value="Pleckstrin-homology domain (PH domain)/Phosphotyrosine-binding domain (PTB)"/>
    <property type="match status" value="1"/>
</dbReference>
<dbReference type="VEuPathDB" id="AmoebaDB:EHI5A_033240"/>
<feature type="compositionally biased region" description="Polar residues" evidence="1">
    <location>
        <begin position="621"/>
        <end position="638"/>
    </location>
</feature>
<evidence type="ECO:0000313" key="3">
    <source>
        <dbReference type="EMBL" id="GAT92248.1"/>
    </source>
</evidence>
<accession>A0A175JFH8</accession>
<dbReference type="GO" id="GO:0005085">
    <property type="term" value="F:guanyl-nucleotide exchange factor activity"/>
    <property type="evidence" value="ECO:0007669"/>
    <property type="project" value="InterPro"/>
</dbReference>
<dbReference type="SMART" id="SM00325">
    <property type="entry name" value="RhoGEF"/>
    <property type="match status" value="1"/>
</dbReference>
<protein>
    <submittedName>
        <fullName evidence="3">Guanine nucleotide exchange factor</fullName>
    </submittedName>
</protein>
<dbReference type="InterPro" id="IPR001331">
    <property type="entry name" value="GDS_CDC24_CS"/>
</dbReference>
<organism evidence="3 4">
    <name type="scientific">Entamoeba histolytica</name>
    <dbReference type="NCBI Taxonomy" id="5759"/>
    <lineage>
        <taxon>Eukaryota</taxon>
        <taxon>Amoebozoa</taxon>
        <taxon>Evosea</taxon>
        <taxon>Archamoebae</taxon>
        <taxon>Mastigamoebida</taxon>
        <taxon>Entamoebidae</taxon>
        <taxon>Entamoeba</taxon>
    </lineage>
</organism>
<dbReference type="Proteomes" id="UP000078387">
    <property type="component" value="Unassembled WGS sequence"/>
</dbReference>
<dbReference type="GO" id="GO:0005737">
    <property type="term" value="C:cytoplasm"/>
    <property type="evidence" value="ECO:0007669"/>
    <property type="project" value="TreeGrafter"/>
</dbReference>
<sequence length="645" mass="74280">MATENNKSENNLTKFMMDLFPDQKECDQVLMEVTSDDVAATCVEDLKFIDWKCIVGKLTVKQRNIIAAKIKEVSTAQRRQTEVLKMTGNVIKMNLFKPPKFAYSMDYRYWTVEQTSAFMIKTGVPKTAAYAVKDLDGIKLVNFDEKKLGWFEGFKIKGEILEKIHTAGTIAQKEFAATVITRAARQFEFRKMNKLYAYRTNVAQELLSTEESYVQQLNLIVKLFAEPVMTKQLITMDQYKKIFSDIQMILSVNEQFLQSFQKVISQWNSESKIGGLFIKLAPFLKIYGEYCKNYPEALKVLKELGSGHEFFKFYYSQIRNNAPDEYKNFELTSFLITPIQRIPRYKLLLNDLLKHTPQNHPDFKDLSNGFNIVSQVAISVNEFSRQHEYIDKVNELSERITDLPSDVNLQQPGRIYQKDGIVLALFKKKFVPCHCLLFSDVCIFAQYKEAMLSKTLSKKFTYKTHFNVIDMKIEEVKEEEMPKTKELTPETTLKITSGKSHIFVGLKSKADKDEWFKVFESAYEKAVERKKVFEDKAIEASKQKAEVAKNMLDIKYQSLRTTQTRKWSERGKSVAQMSCVEKWRLAQEAKQSMAEAAVHSRVNSSIDMTVSTPVCSKQHLSSESNISENLVQSVSIPSSPKPDSK</sequence>
<dbReference type="InterPro" id="IPR035899">
    <property type="entry name" value="DBL_dom_sf"/>
</dbReference>
<feature type="domain" description="DH" evidence="2">
    <location>
        <begin position="198"/>
        <end position="383"/>
    </location>
</feature>
<feature type="region of interest" description="Disordered" evidence="1">
    <location>
        <begin position="621"/>
        <end position="645"/>
    </location>
</feature>
<dbReference type="GO" id="GO:0035556">
    <property type="term" value="P:intracellular signal transduction"/>
    <property type="evidence" value="ECO:0007669"/>
    <property type="project" value="InterPro"/>
</dbReference>